<dbReference type="AlphaFoldDB" id="A0A8J3YQU1"/>
<dbReference type="Proteomes" id="UP000619260">
    <property type="component" value="Unassembled WGS sequence"/>
</dbReference>
<keyword evidence="3" id="KW-1185">Reference proteome</keyword>
<name>A0A8J3YQU1_9ACTN</name>
<evidence type="ECO:0000313" key="3">
    <source>
        <dbReference type="Proteomes" id="UP000619260"/>
    </source>
</evidence>
<evidence type="ECO:0000313" key="2">
    <source>
        <dbReference type="EMBL" id="GIJ48113.1"/>
    </source>
</evidence>
<dbReference type="EMBL" id="BOPF01000019">
    <property type="protein sequence ID" value="GIJ48113.1"/>
    <property type="molecule type" value="Genomic_DNA"/>
</dbReference>
<feature type="region of interest" description="Disordered" evidence="1">
    <location>
        <begin position="39"/>
        <end position="61"/>
    </location>
</feature>
<accession>A0A8J3YQU1</accession>
<proteinExistence type="predicted"/>
<organism evidence="2 3">
    <name type="scientific">Virgisporangium aliadipatigenens</name>
    <dbReference type="NCBI Taxonomy" id="741659"/>
    <lineage>
        <taxon>Bacteria</taxon>
        <taxon>Bacillati</taxon>
        <taxon>Actinomycetota</taxon>
        <taxon>Actinomycetes</taxon>
        <taxon>Micromonosporales</taxon>
        <taxon>Micromonosporaceae</taxon>
        <taxon>Virgisporangium</taxon>
    </lineage>
</organism>
<comment type="caution">
    <text evidence="2">The sequence shown here is derived from an EMBL/GenBank/DDBJ whole genome shotgun (WGS) entry which is preliminary data.</text>
</comment>
<gene>
    <name evidence="2" type="ORF">Val02_49990</name>
</gene>
<protein>
    <submittedName>
        <fullName evidence="2">Uncharacterized protein</fullName>
    </submittedName>
</protein>
<evidence type="ECO:0000256" key="1">
    <source>
        <dbReference type="SAM" id="MobiDB-lite"/>
    </source>
</evidence>
<reference evidence="2" key="1">
    <citation type="submission" date="2021-01" db="EMBL/GenBank/DDBJ databases">
        <title>Whole genome shotgun sequence of Virgisporangium aliadipatigenens NBRC 105644.</title>
        <authorList>
            <person name="Komaki H."/>
            <person name="Tamura T."/>
        </authorList>
    </citation>
    <scope>NUCLEOTIDE SEQUENCE</scope>
    <source>
        <strain evidence="2">NBRC 105644</strain>
    </source>
</reference>
<sequence>MGRQLFQSTTATSDIALRLLRLEERVMLLEAALARLAAETTTPPEVRLGDEPADGGARDGR</sequence>